<keyword evidence="2" id="KW-1185">Reference proteome</keyword>
<name>A0A0F5VIE2_9GAMM</name>
<dbReference type="Proteomes" id="UP000033633">
    <property type="component" value="Unassembled WGS sequence"/>
</dbReference>
<comment type="caution">
    <text evidence="1">The sequence shown here is derived from an EMBL/GenBank/DDBJ whole genome shotgun (WGS) entry which is preliminary data.</text>
</comment>
<reference evidence="1 2" key="1">
    <citation type="submission" date="2014-12" db="EMBL/GenBank/DDBJ databases">
        <title>Mercury Reductase activity and rhizosphere competence traits in the genome of root associated Photobacterium halotolerans MELD1.</title>
        <authorList>
            <person name="Mathew D.C."/>
            <person name="Huang C.-C."/>
        </authorList>
    </citation>
    <scope>NUCLEOTIDE SEQUENCE [LARGE SCALE GENOMIC DNA]</scope>
    <source>
        <strain evidence="1 2">MELD1</strain>
    </source>
</reference>
<dbReference type="OrthoDB" id="7594215at2"/>
<dbReference type="STRING" id="265726.KY46_04985"/>
<dbReference type="PATRIC" id="fig|265726.11.peg.2366"/>
<dbReference type="EMBL" id="JWYV01000002">
    <property type="protein sequence ID" value="KKD01255.1"/>
    <property type="molecule type" value="Genomic_DNA"/>
</dbReference>
<sequence>MSNAKWRKLFRIVNDSHLGLKNCIWKLVGEDEPKHGFVPDFEQLGENYVGDCGALNGPFEFKKIEWLKLPNRVGYKPYENAPTQYKTQNLSIMIEQLSMIGCFEIDTDAEGVTIYGYKP</sequence>
<organism evidence="1 2">
    <name type="scientific">Photobacterium halotolerans</name>
    <dbReference type="NCBI Taxonomy" id="265726"/>
    <lineage>
        <taxon>Bacteria</taxon>
        <taxon>Pseudomonadati</taxon>
        <taxon>Pseudomonadota</taxon>
        <taxon>Gammaproteobacteria</taxon>
        <taxon>Vibrionales</taxon>
        <taxon>Vibrionaceae</taxon>
        <taxon>Photobacterium</taxon>
    </lineage>
</organism>
<evidence type="ECO:0000313" key="1">
    <source>
        <dbReference type="EMBL" id="KKD01255.1"/>
    </source>
</evidence>
<accession>A0A0F5VIE2</accession>
<proteinExistence type="predicted"/>
<gene>
    <name evidence="1" type="ORF">KY46_04985</name>
</gene>
<evidence type="ECO:0000313" key="2">
    <source>
        <dbReference type="Proteomes" id="UP000033633"/>
    </source>
</evidence>
<dbReference type="AlphaFoldDB" id="A0A0F5VIE2"/>
<protein>
    <submittedName>
        <fullName evidence="1">Uncharacterized protein</fullName>
    </submittedName>
</protein>